<sequence length="150" mass="16705">MSENHETHTGSCRCGQTRMEVTAPALITMACHCDGCRKMTASAFSLSAMVPAEAFRVVEGEPVKGGLRGPQLDHYFCPHCMSWMFTRIVGMDALVNVRASLFDTRDWATPFIETMTSEKLDWATTPAVHSYPAFPPMEDFQSLMTEYAGR</sequence>
<dbReference type="RefSeq" id="WP_271185970.1">
    <property type="nucleotide sequence ID" value="NZ_BSFE01000002.1"/>
</dbReference>
<feature type="domain" description="CENP-V/GFA" evidence="5">
    <location>
        <begin position="8"/>
        <end position="108"/>
    </location>
</feature>
<dbReference type="PANTHER" id="PTHR33337:SF40">
    <property type="entry name" value="CENP-V_GFA DOMAIN-CONTAINING PROTEIN-RELATED"/>
    <property type="match status" value="1"/>
</dbReference>
<evidence type="ECO:0000256" key="2">
    <source>
        <dbReference type="ARBA" id="ARBA00022723"/>
    </source>
</evidence>
<dbReference type="InterPro" id="IPR006913">
    <property type="entry name" value="CENP-V/GFA"/>
</dbReference>
<dbReference type="Gene3D" id="3.90.1590.10">
    <property type="entry name" value="glutathione-dependent formaldehyde- activating enzyme (gfa)"/>
    <property type="match status" value="1"/>
</dbReference>
<evidence type="ECO:0000256" key="3">
    <source>
        <dbReference type="ARBA" id="ARBA00022833"/>
    </source>
</evidence>
<keyword evidence="4" id="KW-0456">Lyase</keyword>
<dbReference type="AlphaFoldDB" id="A0A9W6IM11"/>
<dbReference type="GO" id="GO:0046872">
    <property type="term" value="F:metal ion binding"/>
    <property type="evidence" value="ECO:0007669"/>
    <property type="project" value="UniProtKB-KW"/>
</dbReference>
<dbReference type="PANTHER" id="PTHR33337">
    <property type="entry name" value="GFA DOMAIN-CONTAINING PROTEIN"/>
    <property type="match status" value="1"/>
</dbReference>
<comment type="caution">
    <text evidence="6">The sequence shown here is derived from an EMBL/GenBank/DDBJ whole genome shotgun (WGS) entry which is preliminary data.</text>
</comment>
<gene>
    <name evidence="6" type="ORF">GCM10017621_10980</name>
</gene>
<accession>A0A9W6IM11</accession>
<evidence type="ECO:0000256" key="1">
    <source>
        <dbReference type="ARBA" id="ARBA00005495"/>
    </source>
</evidence>
<evidence type="ECO:0000259" key="5">
    <source>
        <dbReference type="PROSITE" id="PS51891"/>
    </source>
</evidence>
<comment type="similarity">
    <text evidence="1">Belongs to the Gfa family.</text>
</comment>
<dbReference type="PROSITE" id="PS51891">
    <property type="entry name" value="CENP_V_GFA"/>
    <property type="match status" value="1"/>
</dbReference>
<keyword evidence="7" id="KW-1185">Reference proteome</keyword>
<proteinExistence type="inferred from homology"/>
<evidence type="ECO:0000313" key="7">
    <source>
        <dbReference type="Proteomes" id="UP001143486"/>
    </source>
</evidence>
<evidence type="ECO:0000256" key="4">
    <source>
        <dbReference type="ARBA" id="ARBA00023239"/>
    </source>
</evidence>
<dbReference type="SUPFAM" id="SSF51316">
    <property type="entry name" value="Mss4-like"/>
    <property type="match status" value="1"/>
</dbReference>
<dbReference type="Pfam" id="PF04828">
    <property type="entry name" value="GFA"/>
    <property type="match status" value="1"/>
</dbReference>
<dbReference type="InterPro" id="IPR011057">
    <property type="entry name" value="Mss4-like_sf"/>
</dbReference>
<name>A0A9W6IM11_9PROT</name>
<evidence type="ECO:0000313" key="6">
    <source>
        <dbReference type="EMBL" id="GLK51590.1"/>
    </source>
</evidence>
<keyword evidence="3" id="KW-0862">Zinc</keyword>
<dbReference type="GO" id="GO:0016846">
    <property type="term" value="F:carbon-sulfur lyase activity"/>
    <property type="evidence" value="ECO:0007669"/>
    <property type="project" value="InterPro"/>
</dbReference>
<dbReference type="Proteomes" id="UP001143486">
    <property type="component" value="Unassembled WGS sequence"/>
</dbReference>
<organism evidence="6 7">
    <name type="scientific">Maricaulis virginensis</name>
    <dbReference type="NCBI Taxonomy" id="144022"/>
    <lineage>
        <taxon>Bacteria</taxon>
        <taxon>Pseudomonadati</taxon>
        <taxon>Pseudomonadota</taxon>
        <taxon>Alphaproteobacteria</taxon>
        <taxon>Maricaulales</taxon>
        <taxon>Maricaulaceae</taxon>
        <taxon>Maricaulis</taxon>
    </lineage>
</organism>
<dbReference type="EMBL" id="BSFE01000002">
    <property type="protein sequence ID" value="GLK51590.1"/>
    <property type="molecule type" value="Genomic_DNA"/>
</dbReference>
<reference evidence="6" key="2">
    <citation type="submission" date="2023-01" db="EMBL/GenBank/DDBJ databases">
        <authorList>
            <person name="Sun Q."/>
            <person name="Evtushenko L."/>
        </authorList>
    </citation>
    <scope>NUCLEOTIDE SEQUENCE</scope>
    <source>
        <strain evidence="6">VKM B-1513</strain>
    </source>
</reference>
<keyword evidence="2" id="KW-0479">Metal-binding</keyword>
<reference evidence="6" key="1">
    <citation type="journal article" date="2014" name="Int. J. Syst. Evol. Microbiol.">
        <title>Complete genome sequence of Corynebacterium casei LMG S-19264T (=DSM 44701T), isolated from a smear-ripened cheese.</title>
        <authorList>
            <consortium name="US DOE Joint Genome Institute (JGI-PGF)"/>
            <person name="Walter F."/>
            <person name="Albersmeier A."/>
            <person name="Kalinowski J."/>
            <person name="Ruckert C."/>
        </authorList>
    </citation>
    <scope>NUCLEOTIDE SEQUENCE</scope>
    <source>
        <strain evidence="6">VKM B-1513</strain>
    </source>
</reference>
<protein>
    <submittedName>
        <fullName evidence="6">Aldehyde-activating protein</fullName>
    </submittedName>
</protein>